<gene>
    <name evidence="12" type="primary">rfbA</name>
    <name evidence="12" type="ORF">G5C65_24770</name>
</gene>
<dbReference type="PANTHER" id="PTHR43532">
    <property type="entry name" value="GLUCOSE-1-PHOSPHATE THYMIDYLYLTRANSFERASE"/>
    <property type="match status" value="1"/>
</dbReference>
<sequence length="299" mass="32488">MKGIVLAGGSGTRLRPLTQVLSKQLLPVFDKPLIYYPMSVLMLAGIRDILVISSPDHMEQYQGLIDDGSGLGINVQYAVQEEPRGLAEALIIGREFVGDDQVALVLGDNIFHGHDFAGLLREQVAQLSGATLFGYSVADPERYGVAVLDDGGRLVDIEEKPANPRSSLAVTGLYLYDSRACEYAAESRPSARGELEITEVNQRFIKDGQARLVNLGRGTTWLDAGTHESLLEAANYVQVLQKRQGVQIACLEEVAYRMGYLDHQGLEAAIERVGSASDYGAYLRRVGAEEPLPDPVGRG</sequence>
<comment type="cofactor">
    <cofactor evidence="1">
        <name>Mg(2+)</name>
        <dbReference type="ChEBI" id="CHEBI:18420"/>
    </cofactor>
</comment>
<evidence type="ECO:0000313" key="12">
    <source>
        <dbReference type="EMBL" id="NGO71504.1"/>
    </source>
</evidence>
<keyword evidence="6 10" id="KW-0548">Nucleotidyltransferase</keyword>
<comment type="catalytic activity">
    <reaction evidence="9 10">
        <text>dTTP + alpha-D-glucose 1-phosphate + H(+) = dTDP-alpha-D-glucose + diphosphate</text>
        <dbReference type="Rhea" id="RHEA:15225"/>
        <dbReference type="ChEBI" id="CHEBI:15378"/>
        <dbReference type="ChEBI" id="CHEBI:33019"/>
        <dbReference type="ChEBI" id="CHEBI:37568"/>
        <dbReference type="ChEBI" id="CHEBI:57477"/>
        <dbReference type="ChEBI" id="CHEBI:58601"/>
        <dbReference type="EC" id="2.7.7.24"/>
    </reaction>
</comment>
<evidence type="ECO:0000256" key="3">
    <source>
        <dbReference type="ARBA" id="ARBA00012461"/>
    </source>
</evidence>
<accession>A0A6G4X440</accession>
<dbReference type="GO" id="GO:0008879">
    <property type="term" value="F:glucose-1-phosphate thymidylyltransferase activity"/>
    <property type="evidence" value="ECO:0007669"/>
    <property type="project" value="UniProtKB-EC"/>
</dbReference>
<name>A0A6G4X440_9ACTN</name>
<dbReference type="EC" id="2.7.7.24" evidence="3 10"/>
<organism evidence="12 13">
    <name type="scientific">Streptomyces boncukensis</name>
    <dbReference type="NCBI Taxonomy" id="2711219"/>
    <lineage>
        <taxon>Bacteria</taxon>
        <taxon>Bacillati</taxon>
        <taxon>Actinomycetota</taxon>
        <taxon>Actinomycetes</taxon>
        <taxon>Kitasatosporales</taxon>
        <taxon>Streptomycetaceae</taxon>
        <taxon>Streptomyces</taxon>
    </lineage>
</organism>
<dbReference type="CDD" id="cd02538">
    <property type="entry name" value="G1P_TT_short"/>
    <property type="match status" value="1"/>
</dbReference>
<comment type="caution">
    <text evidence="12">The sequence shown here is derived from an EMBL/GenBank/DDBJ whole genome shotgun (WGS) entry which is preliminary data.</text>
</comment>
<dbReference type="InterPro" id="IPR005835">
    <property type="entry name" value="NTP_transferase_dom"/>
</dbReference>
<comment type="similarity">
    <text evidence="2 10">Belongs to the glucose-1-phosphate thymidylyltransferase family.</text>
</comment>
<keyword evidence="8 10" id="KW-0460">Magnesium</keyword>
<proteinExistence type="inferred from homology"/>
<dbReference type="PANTHER" id="PTHR43532:SF1">
    <property type="entry name" value="GLUCOSE-1-PHOSPHATE THYMIDYLYLTRANSFERASE 1"/>
    <property type="match status" value="1"/>
</dbReference>
<reference evidence="12 13" key="1">
    <citation type="submission" date="2020-02" db="EMBL/GenBank/DDBJ databases">
        <title>Whole-genome analyses of novel actinobacteria.</title>
        <authorList>
            <person name="Sahin N."/>
            <person name="Tatar D."/>
        </authorList>
    </citation>
    <scope>NUCLEOTIDE SEQUENCE [LARGE SCALE GENOMIC DNA]</scope>
    <source>
        <strain evidence="12 13">SB3404</strain>
    </source>
</reference>
<comment type="function">
    <text evidence="10">Catalyzes the formation of dTDP-glucose, from dTTP and glucose 1-phosphate, as well as its pyrophosphorolysis.</text>
</comment>
<dbReference type="GO" id="GO:0046872">
    <property type="term" value="F:metal ion binding"/>
    <property type="evidence" value="ECO:0007669"/>
    <property type="project" value="UniProtKB-KW"/>
</dbReference>
<evidence type="ECO:0000256" key="4">
    <source>
        <dbReference type="ARBA" id="ARBA00017654"/>
    </source>
</evidence>
<dbReference type="GO" id="GO:0000271">
    <property type="term" value="P:polysaccharide biosynthetic process"/>
    <property type="evidence" value="ECO:0007669"/>
    <property type="project" value="UniProtKB-ARBA"/>
</dbReference>
<protein>
    <recommendedName>
        <fullName evidence="4 10">Glucose-1-phosphate thymidylyltransferase</fullName>
        <ecNumber evidence="3 10">2.7.7.24</ecNumber>
    </recommendedName>
</protein>
<evidence type="ECO:0000256" key="2">
    <source>
        <dbReference type="ARBA" id="ARBA00010480"/>
    </source>
</evidence>
<dbReference type="Gene3D" id="3.90.550.10">
    <property type="entry name" value="Spore Coat Polysaccharide Biosynthesis Protein SpsA, Chain A"/>
    <property type="match status" value="1"/>
</dbReference>
<evidence type="ECO:0000259" key="11">
    <source>
        <dbReference type="Pfam" id="PF00483"/>
    </source>
</evidence>
<feature type="domain" description="Nucleotidyl transferase" evidence="11">
    <location>
        <begin position="2"/>
        <end position="237"/>
    </location>
</feature>
<dbReference type="EMBL" id="JAAKZZ010000312">
    <property type="protein sequence ID" value="NGO71504.1"/>
    <property type="molecule type" value="Genomic_DNA"/>
</dbReference>
<keyword evidence="5 10" id="KW-0808">Transferase</keyword>
<dbReference type="AlphaFoldDB" id="A0A6G4X440"/>
<keyword evidence="13" id="KW-1185">Reference proteome</keyword>
<evidence type="ECO:0000256" key="1">
    <source>
        <dbReference type="ARBA" id="ARBA00001946"/>
    </source>
</evidence>
<dbReference type="InterPro" id="IPR029044">
    <property type="entry name" value="Nucleotide-diphossugar_trans"/>
</dbReference>
<dbReference type="NCBIfam" id="TIGR01207">
    <property type="entry name" value="rmlA"/>
    <property type="match status" value="1"/>
</dbReference>
<evidence type="ECO:0000256" key="10">
    <source>
        <dbReference type="RuleBase" id="RU003706"/>
    </source>
</evidence>
<evidence type="ECO:0000256" key="8">
    <source>
        <dbReference type="ARBA" id="ARBA00022842"/>
    </source>
</evidence>
<keyword evidence="7 10" id="KW-0479">Metal-binding</keyword>
<dbReference type="RefSeq" id="WP_165301139.1">
    <property type="nucleotide sequence ID" value="NZ_JAAKZZ010000312.1"/>
</dbReference>
<dbReference type="SUPFAM" id="SSF53448">
    <property type="entry name" value="Nucleotide-diphospho-sugar transferases"/>
    <property type="match status" value="1"/>
</dbReference>
<evidence type="ECO:0000256" key="6">
    <source>
        <dbReference type="ARBA" id="ARBA00022695"/>
    </source>
</evidence>
<dbReference type="FunFam" id="3.90.550.10:FF:000023">
    <property type="entry name" value="Glucose-1-phosphate thymidylyltransferase"/>
    <property type="match status" value="1"/>
</dbReference>
<evidence type="ECO:0000313" key="13">
    <source>
        <dbReference type="Proteomes" id="UP000477722"/>
    </source>
</evidence>
<evidence type="ECO:0000256" key="9">
    <source>
        <dbReference type="ARBA" id="ARBA00049336"/>
    </source>
</evidence>
<evidence type="ECO:0000256" key="5">
    <source>
        <dbReference type="ARBA" id="ARBA00022679"/>
    </source>
</evidence>
<dbReference type="Pfam" id="PF00483">
    <property type="entry name" value="NTP_transferase"/>
    <property type="match status" value="1"/>
</dbReference>
<dbReference type="Proteomes" id="UP000477722">
    <property type="component" value="Unassembled WGS sequence"/>
</dbReference>
<evidence type="ECO:0000256" key="7">
    <source>
        <dbReference type="ARBA" id="ARBA00022723"/>
    </source>
</evidence>
<dbReference type="InterPro" id="IPR005907">
    <property type="entry name" value="G1P_thy_trans_s"/>
</dbReference>
<dbReference type="GO" id="GO:0019318">
    <property type="term" value="P:hexose metabolic process"/>
    <property type="evidence" value="ECO:0007669"/>
    <property type="project" value="UniProtKB-ARBA"/>
</dbReference>